<comment type="caution">
    <text evidence="2">The sequence shown here is derived from an EMBL/GenBank/DDBJ whole genome shotgun (WGS) entry which is preliminary data.</text>
</comment>
<evidence type="ECO:0000313" key="2">
    <source>
        <dbReference type="EMBL" id="GFO10907.1"/>
    </source>
</evidence>
<evidence type="ECO:0000313" key="3">
    <source>
        <dbReference type="Proteomes" id="UP000735302"/>
    </source>
</evidence>
<protein>
    <submittedName>
        <fullName evidence="2">Uncharacterized protein</fullName>
    </submittedName>
</protein>
<dbReference type="EMBL" id="BLXT01004211">
    <property type="protein sequence ID" value="GFO10907.1"/>
    <property type="molecule type" value="Genomic_DNA"/>
</dbReference>
<dbReference type="Proteomes" id="UP000735302">
    <property type="component" value="Unassembled WGS sequence"/>
</dbReference>
<feature type="region of interest" description="Disordered" evidence="1">
    <location>
        <begin position="1"/>
        <end position="24"/>
    </location>
</feature>
<feature type="compositionally biased region" description="Polar residues" evidence="1">
    <location>
        <begin position="10"/>
        <end position="21"/>
    </location>
</feature>
<evidence type="ECO:0000256" key="1">
    <source>
        <dbReference type="SAM" id="MobiDB-lite"/>
    </source>
</evidence>
<accession>A0AAV4AVC8</accession>
<organism evidence="2 3">
    <name type="scientific">Plakobranchus ocellatus</name>
    <dbReference type="NCBI Taxonomy" id="259542"/>
    <lineage>
        <taxon>Eukaryota</taxon>
        <taxon>Metazoa</taxon>
        <taxon>Spiralia</taxon>
        <taxon>Lophotrochozoa</taxon>
        <taxon>Mollusca</taxon>
        <taxon>Gastropoda</taxon>
        <taxon>Heterobranchia</taxon>
        <taxon>Euthyneura</taxon>
        <taxon>Panpulmonata</taxon>
        <taxon>Sacoglossa</taxon>
        <taxon>Placobranchoidea</taxon>
        <taxon>Plakobranchidae</taxon>
        <taxon>Plakobranchus</taxon>
    </lineage>
</organism>
<gene>
    <name evidence="2" type="ORF">PoB_003741200</name>
</gene>
<sequence length="97" mass="10737">MPNCEGRIYESNNLRNNSGKKQPTALPQIGAAQAKYNSRSVLQPALAPHTSLTHGKRRVCVKYHSYQSLRQLIPDTGTLILRPLDGDPEQLQILSTA</sequence>
<keyword evidence="3" id="KW-1185">Reference proteome</keyword>
<proteinExistence type="predicted"/>
<dbReference type="AlphaFoldDB" id="A0AAV4AVC8"/>
<name>A0AAV4AVC8_9GAST</name>
<reference evidence="2 3" key="1">
    <citation type="journal article" date="2021" name="Elife">
        <title>Chloroplast acquisition without the gene transfer in kleptoplastic sea slugs, Plakobranchus ocellatus.</title>
        <authorList>
            <person name="Maeda T."/>
            <person name="Takahashi S."/>
            <person name="Yoshida T."/>
            <person name="Shimamura S."/>
            <person name="Takaki Y."/>
            <person name="Nagai Y."/>
            <person name="Toyoda A."/>
            <person name="Suzuki Y."/>
            <person name="Arimoto A."/>
            <person name="Ishii H."/>
            <person name="Satoh N."/>
            <person name="Nishiyama T."/>
            <person name="Hasebe M."/>
            <person name="Maruyama T."/>
            <person name="Minagawa J."/>
            <person name="Obokata J."/>
            <person name="Shigenobu S."/>
        </authorList>
    </citation>
    <scope>NUCLEOTIDE SEQUENCE [LARGE SCALE GENOMIC DNA]</scope>
</reference>